<dbReference type="PANTHER" id="PTHR21047">
    <property type="entry name" value="DTDP-6-DEOXY-D-GLUCOSE-3,5 EPIMERASE"/>
    <property type="match status" value="1"/>
</dbReference>
<evidence type="ECO:0000313" key="3">
    <source>
        <dbReference type="EMBL" id="ACV06860.1"/>
    </source>
</evidence>
<dbReference type="EMBL" id="CP001686">
    <property type="protein sequence ID" value="ACV06860.1"/>
    <property type="molecule type" value="Genomic_DNA"/>
</dbReference>
<organism evidence="3 4">
    <name type="scientific">Kytococcus sedentarius (strain ATCC 14392 / DSM 20547 / JCM 11482 / CCUG 33030 / NBRC 15357 / NCTC 11040 / CCM 314 / 541)</name>
    <name type="common">Micrococcus sedentarius</name>
    <dbReference type="NCBI Taxonomy" id="478801"/>
    <lineage>
        <taxon>Bacteria</taxon>
        <taxon>Bacillati</taxon>
        <taxon>Actinomycetota</taxon>
        <taxon>Actinomycetes</taxon>
        <taxon>Micrococcales</taxon>
        <taxon>Kytococcaceae</taxon>
        <taxon>Kytococcus</taxon>
    </lineage>
</organism>
<dbReference type="InterPro" id="IPR000888">
    <property type="entry name" value="RmlC-like"/>
</dbReference>
<comment type="similarity">
    <text evidence="1">Belongs to the dTDP-4-dehydrorhamnose 3,5-epimerase family.</text>
</comment>
<dbReference type="GO" id="GO:0008830">
    <property type="term" value="F:dTDP-4-dehydrorhamnose 3,5-epimerase activity"/>
    <property type="evidence" value="ECO:0007669"/>
    <property type="project" value="InterPro"/>
</dbReference>
<name>C7NJS8_KYTSD</name>
<evidence type="ECO:0000313" key="4">
    <source>
        <dbReference type="Proteomes" id="UP000006666"/>
    </source>
</evidence>
<dbReference type="SUPFAM" id="SSF51182">
    <property type="entry name" value="RmlC-like cupins"/>
    <property type="match status" value="1"/>
</dbReference>
<keyword evidence="4" id="KW-1185">Reference proteome</keyword>
<dbReference type="InterPro" id="IPR011051">
    <property type="entry name" value="RmlC_Cupin_sf"/>
</dbReference>
<dbReference type="KEGG" id="kse:Ksed_18580"/>
<gene>
    <name evidence="3" type="ordered locus">Ksed_18580</name>
</gene>
<evidence type="ECO:0000256" key="2">
    <source>
        <dbReference type="PIRSR" id="PIRSR600888-3"/>
    </source>
</evidence>
<dbReference type="GO" id="GO:0000271">
    <property type="term" value="P:polysaccharide biosynthetic process"/>
    <property type="evidence" value="ECO:0007669"/>
    <property type="project" value="TreeGrafter"/>
</dbReference>
<dbReference type="PANTHER" id="PTHR21047:SF2">
    <property type="entry name" value="THYMIDINE DIPHOSPHO-4-KETO-RHAMNOSE 3,5-EPIMERASE"/>
    <property type="match status" value="1"/>
</dbReference>
<dbReference type="eggNOG" id="COG1898">
    <property type="taxonomic scope" value="Bacteria"/>
</dbReference>
<dbReference type="AlphaFoldDB" id="C7NJS8"/>
<evidence type="ECO:0000256" key="1">
    <source>
        <dbReference type="ARBA" id="ARBA00010154"/>
    </source>
</evidence>
<dbReference type="STRING" id="478801.Ksed_18580"/>
<proteinExistence type="inferred from homology"/>
<reference evidence="3 4" key="1">
    <citation type="journal article" date="2009" name="Stand. Genomic Sci.">
        <title>Complete genome sequence of Kytococcus sedentarius type strain (541).</title>
        <authorList>
            <person name="Sims D."/>
            <person name="Brettin T."/>
            <person name="Detter J.C."/>
            <person name="Han C."/>
            <person name="Lapidus A."/>
            <person name="Copeland A."/>
            <person name="Glavina Del Rio T."/>
            <person name="Nolan M."/>
            <person name="Chen F."/>
            <person name="Lucas S."/>
            <person name="Tice H."/>
            <person name="Cheng J.F."/>
            <person name="Bruce D."/>
            <person name="Goodwin L."/>
            <person name="Pitluck S."/>
            <person name="Ovchinnikova G."/>
            <person name="Pati A."/>
            <person name="Ivanova N."/>
            <person name="Mavrommatis K."/>
            <person name="Chen A."/>
            <person name="Palaniappan K."/>
            <person name="D'haeseleer P."/>
            <person name="Chain P."/>
            <person name="Bristow J."/>
            <person name="Eisen J.A."/>
            <person name="Markowitz V."/>
            <person name="Hugenholtz P."/>
            <person name="Schneider S."/>
            <person name="Goker M."/>
            <person name="Pukall R."/>
            <person name="Kyrpides N.C."/>
            <person name="Klenk H.P."/>
        </authorList>
    </citation>
    <scope>NUCLEOTIDE SEQUENCE [LARGE SCALE GENOMIC DNA]</scope>
    <source>
        <strain evidence="4">ATCC 14392 / DSM 20547 / JCM 11482 / CCUG 33030 / NBRC 15357 / NCTC 11040 / CCM 314 / 541</strain>
    </source>
</reference>
<dbReference type="HOGENOM" id="CLU_1600561_0_0_11"/>
<protein>
    <submittedName>
        <fullName evidence="3">dTDP-4-dehydrorhamnose 3,5-epimerase-like enzyme</fullName>
    </submittedName>
</protein>
<sequence length="166" mass="17460">MLVPAALREADATTRFTLDQVSVLTNRRGALRGFHVAEHPGHTKLITCAAGAVWDVLIDLRQDSPTFRGVAEVHVEGSDPTAVLCPAGVAHGFLSLTEGSVVLIGVDDNFAGVTEHGFDALDPALGVRWPLPDDDFIRSARDASAPPLADLLGSGFRFPSGHPTSG</sequence>
<accession>C7NJS8</accession>
<feature type="site" description="Participates in a stacking interaction with the thymidine ring of dTDP-4-oxo-6-deoxyglucose" evidence="2">
    <location>
        <position position="110"/>
    </location>
</feature>
<dbReference type="GO" id="GO:0005829">
    <property type="term" value="C:cytosol"/>
    <property type="evidence" value="ECO:0007669"/>
    <property type="project" value="TreeGrafter"/>
</dbReference>
<dbReference type="Gene3D" id="2.60.120.10">
    <property type="entry name" value="Jelly Rolls"/>
    <property type="match status" value="1"/>
</dbReference>
<dbReference type="InterPro" id="IPR014710">
    <property type="entry name" value="RmlC-like_jellyroll"/>
</dbReference>
<dbReference type="Pfam" id="PF00908">
    <property type="entry name" value="dTDP_sugar_isom"/>
    <property type="match status" value="1"/>
</dbReference>
<dbReference type="Proteomes" id="UP000006666">
    <property type="component" value="Chromosome"/>
</dbReference>